<comment type="cofactor">
    <cofactor evidence="3">
        <name>Zn(2+)</name>
        <dbReference type="ChEBI" id="CHEBI:29105"/>
    </cofactor>
    <text evidence="3">Binds 1 zinc ion per subunit.</text>
</comment>
<dbReference type="InterPro" id="IPR018152">
    <property type="entry name" value="SOD_Cu/Zn_BS"/>
</dbReference>
<comment type="cofactor">
    <cofactor evidence="3">
        <name>Cu cation</name>
        <dbReference type="ChEBI" id="CHEBI:23378"/>
    </cofactor>
    <text evidence="3">Binds 1 copper ion per subunit.</text>
</comment>
<dbReference type="InterPro" id="IPR036423">
    <property type="entry name" value="SOD-like_Cu/Zn_dom_sf"/>
</dbReference>
<dbReference type="Proteomes" id="UP000193834">
    <property type="component" value="Unassembled WGS sequence"/>
</dbReference>
<comment type="catalytic activity">
    <reaction evidence="3">
        <text>2 superoxide + 2 H(+) = H2O2 + O2</text>
        <dbReference type="Rhea" id="RHEA:20696"/>
        <dbReference type="ChEBI" id="CHEBI:15378"/>
        <dbReference type="ChEBI" id="CHEBI:15379"/>
        <dbReference type="ChEBI" id="CHEBI:16240"/>
        <dbReference type="ChEBI" id="CHEBI:18421"/>
        <dbReference type="EC" id="1.15.1.1"/>
    </reaction>
</comment>
<proteinExistence type="inferred from homology"/>
<dbReference type="InterPro" id="IPR024134">
    <property type="entry name" value="SOD_Cu/Zn_/chaperone"/>
</dbReference>
<dbReference type="Pfam" id="PF00080">
    <property type="entry name" value="Sod_Cu"/>
    <property type="match status" value="1"/>
</dbReference>
<dbReference type="STRING" id="1852522.SAMN06295960_2919"/>
<dbReference type="PROSITE" id="PS51257">
    <property type="entry name" value="PROKAR_LIPOPROTEIN"/>
    <property type="match status" value="1"/>
</dbReference>
<keyword evidence="3" id="KW-0479">Metal-binding</keyword>
<keyword evidence="3" id="KW-0560">Oxidoreductase</keyword>
<organism evidence="5 6">
    <name type="scientific">Paenibacillus aquistagni</name>
    <dbReference type="NCBI Taxonomy" id="1852522"/>
    <lineage>
        <taxon>Bacteria</taxon>
        <taxon>Bacillati</taxon>
        <taxon>Bacillota</taxon>
        <taxon>Bacilli</taxon>
        <taxon>Bacillales</taxon>
        <taxon>Paenibacillaceae</taxon>
        <taxon>Paenibacillus</taxon>
    </lineage>
</organism>
<dbReference type="PANTHER" id="PTHR10003">
    <property type="entry name" value="SUPEROXIDE DISMUTASE CU-ZN -RELATED"/>
    <property type="match status" value="1"/>
</dbReference>
<accession>A0A1X7L4W7</accession>
<dbReference type="AlphaFoldDB" id="A0A1X7L4W7"/>
<keyword evidence="6" id="KW-1185">Reference proteome</keyword>
<feature type="domain" description="Superoxide dismutase copper/zinc binding" evidence="4">
    <location>
        <begin position="55"/>
        <end position="186"/>
    </location>
</feature>
<gene>
    <name evidence="5" type="ORF">SAMN06295960_2919</name>
</gene>
<protein>
    <recommendedName>
        <fullName evidence="3">Superoxide dismutase [Cu-Zn]</fullName>
        <ecNumber evidence="3">1.15.1.1</ecNumber>
    </recommendedName>
</protein>
<evidence type="ECO:0000259" key="4">
    <source>
        <dbReference type="Pfam" id="PF00080"/>
    </source>
</evidence>
<dbReference type="CDD" id="cd00305">
    <property type="entry name" value="Cu-Zn_Superoxide_Dismutase"/>
    <property type="match status" value="1"/>
</dbReference>
<evidence type="ECO:0000256" key="1">
    <source>
        <dbReference type="ARBA" id="ARBA00010457"/>
    </source>
</evidence>
<comment type="similarity">
    <text evidence="1 3">Belongs to the Cu-Zn superoxide dismutase family.</text>
</comment>
<dbReference type="GO" id="GO:0004784">
    <property type="term" value="F:superoxide dismutase activity"/>
    <property type="evidence" value="ECO:0007669"/>
    <property type="project" value="UniProtKB-EC"/>
</dbReference>
<name>A0A1X7L4W7_9BACL</name>
<evidence type="ECO:0000313" key="5">
    <source>
        <dbReference type="EMBL" id="SMG48282.1"/>
    </source>
</evidence>
<dbReference type="PROSITE" id="PS00332">
    <property type="entry name" value="SOD_CU_ZN_2"/>
    <property type="match status" value="1"/>
</dbReference>
<reference evidence="5 6" key="1">
    <citation type="submission" date="2017-04" db="EMBL/GenBank/DDBJ databases">
        <authorList>
            <person name="Afonso C.L."/>
            <person name="Miller P.J."/>
            <person name="Scott M.A."/>
            <person name="Spackman E."/>
            <person name="Goraichik I."/>
            <person name="Dimitrov K.M."/>
            <person name="Suarez D.L."/>
            <person name="Swayne D.E."/>
        </authorList>
    </citation>
    <scope>NUCLEOTIDE SEQUENCE [LARGE SCALE GENOMIC DNA]</scope>
    <source>
        <strain evidence="5 6">11</strain>
    </source>
</reference>
<dbReference type="InterPro" id="IPR001424">
    <property type="entry name" value="SOD_Cu_Zn_dom"/>
</dbReference>
<dbReference type="EMBL" id="FXAZ01000004">
    <property type="protein sequence ID" value="SMG48282.1"/>
    <property type="molecule type" value="Genomic_DNA"/>
</dbReference>
<evidence type="ECO:0000313" key="6">
    <source>
        <dbReference type="Proteomes" id="UP000193834"/>
    </source>
</evidence>
<comment type="function">
    <text evidence="2">Destroys radicals which are normally produced within the cells and which are toxic to biological systems. May play a role in favoring mycobacterial survival in phagocytes.</text>
</comment>
<evidence type="ECO:0000256" key="3">
    <source>
        <dbReference type="RuleBase" id="RU000393"/>
    </source>
</evidence>
<evidence type="ECO:0000256" key="2">
    <source>
        <dbReference type="ARBA" id="ARBA00024900"/>
    </source>
</evidence>
<dbReference type="SUPFAM" id="SSF49329">
    <property type="entry name" value="Cu,Zn superoxide dismutase-like"/>
    <property type="match status" value="1"/>
</dbReference>
<dbReference type="EC" id="1.15.1.1" evidence="3"/>
<dbReference type="RefSeq" id="WP_085495220.1">
    <property type="nucleotide sequence ID" value="NZ_FXAZ01000004.1"/>
</dbReference>
<dbReference type="GO" id="GO:0005507">
    <property type="term" value="F:copper ion binding"/>
    <property type="evidence" value="ECO:0007669"/>
    <property type="project" value="InterPro"/>
</dbReference>
<dbReference type="Gene3D" id="2.60.40.200">
    <property type="entry name" value="Superoxide dismutase, copper/zinc binding domain"/>
    <property type="match status" value="1"/>
</dbReference>
<sequence>MKLRNIFLLVFSVLLILLVSCEGKDLPVSAQMNEPAEKVQPIAQDIMDSKGSKMGTATFTQLAKGVQVDVKVAGLKPGLHGIHIHETGKCEQPDFKSAGGHFNPSMKEHGFDNPNGEHAGDIPNLVAGPDGTAEAQFVVTTVTLQKGVPNSLLKEGGTALIIHADPDDMHTNPAGNAGDRIGCAVIR</sequence>
<keyword evidence="3" id="KW-0862">Zinc</keyword>
<dbReference type="OrthoDB" id="9792957at2"/>
<keyword evidence="3" id="KW-0186">Copper</keyword>